<feature type="domain" description="RelA/SpoT" evidence="2">
    <location>
        <begin position="75"/>
        <end position="106"/>
    </location>
</feature>
<proteinExistence type="predicted"/>
<dbReference type="CDD" id="cd05399">
    <property type="entry name" value="NT_Rel-Spo_like"/>
    <property type="match status" value="1"/>
</dbReference>
<organism evidence="3 4">
    <name type="scientific">Actinorugispora endophytica</name>
    <dbReference type="NCBI Taxonomy" id="1605990"/>
    <lineage>
        <taxon>Bacteria</taxon>
        <taxon>Bacillati</taxon>
        <taxon>Actinomycetota</taxon>
        <taxon>Actinomycetes</taxon>
        <taxon>Streptosporangiales</taxon>
        <taxon>Nocardiopsidaceae</taxon>
        <taxon>Actinorugispora</taxon>
    </lineage>
</organism>
<evidence type="ECO:0000256" key="1">
    <source>
        <dbReference type="SAM" id="MobiDB-lite"/>
    </source>
</evidence>
<dbReference type="EMBL" id="SNYN01000003">
    <property type="protein sequence ID" value="TDQ53768.1"/>
    <property type="molecule type" value="Genomic_DNA"/>
</dbReference>
<accession>A0A4R6V5T8</accession>
<dbReference type="GO" id="GO:0015969">
    <property type="term" value="P:guanosine tetraphosphate metabolic process"/>
    <property type="evidence" value="ECO:0007669"/>
    <property type="project" value="InterPro"/>
</dbReference>
<dbReference type="Gene3D" id="3.30.460.10">
    <property type="entry name" value="Beta Polymerase, domain 2"/>
    <property type="match status" value="1"/>
</dbReference>
<dbReference type="SUPFAM" id="SSF81301">
    <property type="entry name" value="Nucleotidyltransferase"/>
    <property type="match status" value="1"/>
</dbReference>
<dbReference type="Pfam" id="PF04607">
    <property type="entry name" value="RelA_SpoT"/>
    <property type="match status" value="1"/>
</dbReference>
<reference evidence="3 4" key="1">
    <citation type="submission" date="2019-03" db="EMBL/GenBank/DDBJ databases">
        <title>Genomic Encyclopedia of Type Strains, Phase IV (KMG-IV): sequencing the most valuable type-strain genomes for metagenomic binning, comparative biology and taxonomic classification.</title>
        <authorList>
            <person name="Goeker M."/>
        </authorList>
    </citation>
    <scope>NUCLEOTIDE SEQUENCE [LARGE SCALE GENOMIC DNA]</scope>
    <source>
        <strain evidence="3 4">DSM 46770</strain>
    </source>
</reference>
<dbReference type="InterPro" id="IPR043519">
    <property type="entry name" value="NT_sf"/>
</dbReference>
<evidence type="ECO:0000259" key="2">
    <source>
        <dbReference type="Pfam" id="PF04607"/>
    </source>
</evidence>
<dbReference type="InterPro" id="IPR007685">
    <property type="entry name" value="RelA_SpoT"/>
</dbReference>
<dbReference type="Proteomes" id="UP000295281">
    <property type="component" value="Unassembled WGS sequence"/>
</dbReference>
<evidence type="ECO:0000313" key="4">
    <source>
        <dbReference type="Proteomes" id="UP000295281"/>
    </source>
</evidence>
<comment type="caution">
    <text evidence="3">The sequence shown here is derived from an EMBL/GenBank/DDBJ whole genome shotgun (WGS) entry which is preliminary data.</text>
</comment>
<dbReference type="AlphaFoldDB" id="A0A4R6V5T8"/>
<name>A0A4R6V5T8_9ACTN</name>
<sequence length="216" mass="23992">MPQRGGPRAGPAPTRNDHGLSALPGPETGRKPKTTNAPTQTTRAARQDRLCHRVESLFSDCPKLPRVIDRRAAPSHGYRAVHVVVYPHGIPVEVQVRTRLQHEWAEAFERFADAVGRGVRYGEPPKYEMVYDQQNNTWITVPFRGEGAGLGSDTGTPAIHHLSELSDLIIRHEQERRLAPEATQTSQAEAEILANLRRLQRVFSNLADALNGRYGG</sequence>
<feature type="compositionally biased region" description="Low complexity" evidence="1">
    <location>
        <begin position="1"/>
        <end position="13"/>
    </location>
</feature>
<dbReference type="RefSeq" id="WP_243742414.1">
    <property type="nucleotide sequence ID" value="NZ_SNYN01000003.1"/>
</dbReference>
<protein>
    <submittedName>
        <fullName evidence="3">RelA/SpoT family protein</fullName>
    </submittedName>
</protein>
<keyword evidence="4" id="KW-1185">Reference proteome</keyword>
<gene>
    <name evidence="3" type="ORF">EV190_103219</name>
</gene>
<evidence type="ECO:0000313" key="3">
    <source>
        <dbReference type="EMBL" id="TDQ53768.1"/>
    </source>
</evidence>
<feature type="region of interest" description="Disordered" evidence="1">
    <location>
        <begin position="1"/>
        <end position="47"/>
    </location>
</feature>
<feature type="compositionally biased region" description="Polar residues" evidence="1">
    <location>
        <begin position="34"/>
        <end position="44"/>
    </location>
</feature>